<feature type="region of interest" description="Disordered" evidence="1">
    <location>
        <begin position="181"/>
        <end position="246"/>
    </location>
</feature>
<feature type="compositionally biased region" description="Basic and acidic residues" evidence="1">
    <location>
        <begin position="230"/>
        <end position="246"/>
    </location>
</feature>
<feature type="transmembrane region" description="Helical" evidence="2">
    <location>
        <begin position="82"/>
        <end position="101"/>
    </location>
</feature>
<reference evidence="3" key="1">
    <citation type="submission" date="2021-01" db="EMBL/GenBank/DDBJ databases">
        <authorList>
            <person name="Corre E."/>
            <person name="Pelletier E."/>
            <person name="Niang G."/>
            <person name="Scheremetjew M."/>
            <person name="Finn R."/>
            <person name="Kale V."/>
            <person name="Holt S."/>
            <person name="Cochrane G."/>
            <person name="Meng A."/>
            <person name="Brown T."/>
            <person name="Cohen L."/>
        </authorList>
    </citation>
    <scope>NUCLEOTIDE SEQUENCE</scope>
    <source>
        <strain evidence="3">CCMP219</strain>
    </source>
</reference>
<proteinExistence type="predicted"/>
<sequence length="246" mass="25864">MCHAHAPYTTFEERPEQDKGCAPLSRCQPCARPAPDDGQRPPPAPHTRLLACAERPEWDEVVNPDHSADLTFDLSPTAMANVWFVMLCVAIAIGLLLAYLLGLAWARAQPGGEAVVLETVPLDLAERAGTYAAAVTEYDDDSGGEAGRSGGGDGGAWASGAGARSKASHGCLADPQRYRLFEDPMSGRNSPRANSTSGGSDDGNQHATLQQAPPRWRQASSDSSGLGRRGSGDHSDQGSANGDDRV</sequence>
<feature type="compositionally biased region" description="Polar residues" evidence="1">
    <location>
        <begin position="187"/>
        <end position="199"/>
    </location>
</feature>
<keyword evidence="2" id="KW-0812">Transmembrane</keyword>
<dbReference type="EMBL" id="HBEC01006283">
    <property type="protein sequence ID" value="CAD8282794.1"/>
    <property type="molecule type" value="Transcribed_RNA"/>
</dbReference>
<feature type="region of interest" description="Disordered" evidence="1">
    <location>
        <begin position="139"/>
        <end position="161"/>
    </location>
</feature>
<keyword evidence="2" id="KW-0472">Membrane</keyword>
<gene>
    <name evidence="3" type="ORF">CEUR00632_LOCUS2829</name>
</gene>
<feature type="compositionally biased region" description="Gly residues" evidence="1">
    <location>
        <begin position="144"/>
        <end position="157"/>
    </location>
</feature>
<name>A0A7R9V298_9CHLO</name>
<feature type="region of interest" description="Disordered" evidence="1">
    <location>
        <begin position="1"/>
        <end position="22"/>
    </location>
</feature>
<organism evidence="3">
    <name type="scientific">Chlamydomonas euryale</name>
    <dbReference type="NCBI Taxonomy" id="1486919"/>
    <lineage>
        <taxon>Eukaryota</taxon>
        <taxon>Viridiplantae</taxon>
        <taxon>Chlorophyta</taxon>
        <taxon>core chlorophytes</taxon>
        <taxon>Chlorophyceae</taxon>
        <taxon>CS clade</taxon>
        <taxon>Chlamydomonadales</taxon>
        <taxon>Chlamydomonadaceae</taxon>
        <taxon>Chlamydomonas</taxon>
    </lineage>
</organism>
<accession>A0A7R9V298</accession>
<protein>
    <submittedName>
        <fullName evidence="3">Uncharacterized protein</fullName>
    </submittedName>
</protein>
<dbReference type="AlphaFoldDB" id="A0A7R9V298"/>
<keyword evidence="2" id="KW-1133">Transmembrane helix</keyword>
<evidence type="ECO:0000256" key="1">
    <source>
        <dbReference type="SAM" id="MobiDB-lite"/>
    </source>
</evidence>
<evidence type="ECO:0000313" key="3">
    <source>
        <dbReference type="EMBL" id="CAD8282794.1"/>
    </source>
</evidence>
<evidence type="ECO:0000256" key="2">
    <source>
        <dbReference type="SAM" id="Phobius"/>
    </source>
</evidence>